<dbReference type="InterPro" id="IPR005025">
    <property type="entry name" value="FMN_Rdtase-like_dom"/>
</dbReference>
<keyword evidence="3" id="KW-1185">Reference proteome</keyword>
<dbReference type="InterPro" id="IPR050712">
    <property type="entry name" value="NAD(P)H-dep_reductase"/>
</dbReference>
<evidence type="ECO:0000313" key="3">
    <source>
        <dbReference type="Proteomes" id="UP000276309"/>
    </source>
</evidence>
<proteinExistence type="predicted"/>
<dbReference type="OrthoDB" id="5767802at2"/>
<protein>
    <submittedName>
        <fullName evidence="2">NADPH-dependent oxidoreductase</fullName>
    </submittedName>
</protein>
<organism evidence="2 3">
    <name type="scientific">Euzebyella marina</name>
    <dbReference type="NCBI Taxonomy" id="1761453"/>
    <lineage>
        <taxon>Bacteria</taxon>
        <taxon>Pseudomonadati</taxon>
        <taxon>Bacteroidota</taxon>
        <taxon>Flavobacteriia</taxon>
        <taxon>Flavobacteriales</taxon>
        <taxon>Flavobacteriaceae</taxon>
        <taxon>Euzebyella</taxon>
    </lineage>
</organism>
<dbReference type="KEGG" id="emar:D1013_12910"/>
<dbReference type="PANTHER" id="PTHR30543">
    <property type="entry name" value="CHROMATE REDUCTASE"/>
    <property type="match status" value="1"/>
</dbReference>
<dbReference type="AlphaFoldDB" id="A0A3G2L7H9"/>
<dbReference type="GO" id="GO:0010181">
    <property type="term" value="F:FMN binding"/>
    <property type="evidence" value="ECO:0007669"/>
    <property type="project" value="TreeGrafter"/>
</dbReference>
<dbReference type="Proteomes" id="UP000276309">
    <property type="component" value="Chromosome"/>
</dbReference>
<dbReference type="SUPFAM" id="SSF52218">
    <property type="entry name" value="Flavoproteins"/>
    <property type="match status" value="1"/>
</dbReference>
<evidence type="ECO:0000259" key="1">
    <source>
        <dbReference type="Pfam" id="PF03358"/>
    </source>
</evidence>
<reference evidence="2 3" key="1">
    <citation type="submission" date="2018-08" db="EMBL/GenBank/DDBJ databases">
        <title>The reduced genetic potential of extracellular carbohydrate catabolism in Euzebyella marina RN62, a Flavobacteriia bacterium isolated from the hadal water.</title>
        <authorList>
            <person name="Xue C."/>
        </authorList>
    </citation>
    <scope>NUCLEOTIDE SEQUENCE [LARGE SCALE GENOMIC DNA]</scope>
    <source>
        <strain evidence="2 3">RN62</strain>
    </source>
</reference>
<dbReference type="Pfam" id="PF03358">
    <property type="entry name" value="FMN_red"/>
    <property type="match status" value="1"/>
</dbReference>
<dbReference type="GO" id="GO:0005829">
    <property type="term" value="C:cytosol"/>
    <property type="evidence" value="ECO:0007669"/>
    <property type="project" value="TreeGrafter"/>
</dbReference>
<dbReference type="RefSeq" id="WP_121849225.1">
    <property type="nucleotide sequence ID" value="NZ_CP032050.1"/>
</dbReference>
<dbReference type="GO" id="GO:0016491">
    <property type="term" value="F:oxidoreductase activity"/>
    <property type="evidence" value="ECO:0007669"/>
    <property type="project" value="InterPro"/>
</dbReference>
<name>A0A3G2L7H9_9FLAO</name>
<dbReference type="EMBL" id="CP032050">
    <property type="protein sequence ID" value="AYN68210.1"/>
    <property type="molecule type" value="Genomic_DNA"/>
</dbReference>
<accession>A0A3G2L7H9</accession>
<sequence length="177" mass="19549">MAKILAFAGSNSSQSINYKLVQFTVSGLDNHEVQLLNLANFPFPMYSEDYERDNGYSNSLIELKNDIADADGIIIAVNEHNSNPSAYFKNLIDWLSRLERTFLQDKPVLLMSTSKGKRGGVGAIEVVKNILPRFGANVTATFSLPFFADNLGTSNQIADTELAEAHSKALKTFLEQI</sequence>
<evidence type="ECO:0000313" key="2">
    <source>
        <dbReference type="EMBL" id="AYN68210.1"/>
    </source>
</evidence>
<gene>
    <name evidence="2" type="ORF">D1013_12910</name>
</gene>
<dbReference type="InterPro" id="IPR029039">
    <property type="entry name" value="Flavoprotein-like_sf"/>
</dbReference>
<dbReference type="Gene3D" id="3.40.50.360">
    <property type="match status" value="1"/>
</dbReference>
<dbReference type="PANTHER" id="PTHR30543:SF21">
    <property type="entry name" value="NAD(P)H-DEPENDENT FMN REDUCTASE LOT6"/>
    <property type="match status" value="1"/>
</dbReference>
<feature type="domain" description="NADPH-dependent FMN reductase-like" evidence="1">
    <location>
        <begin position="3"/>
        <end position="141"/>
    </location>
</feature>